<reference evidence="5" key="1">
    <citation type="journal article" date="2014" name="Genome Biol. Evol.">
        <title>Gene Loss Rather Than Gene Gain Is Associated with a Host Jump from Monocots to Dicots in the Smut Fungus Melanopsichium pennsylvanicum.</title>
        <authorList>
            <person name="Sharma R."/>
            <person name="Mishra B."/>
            <person name="Runge F."/>
            <person name="Thines M."/>
        </authorList>
    </citation>
    <scope>NUCLEOTIDE SEQUENCE</scope>
    <source>
        <strain evidence="5">4</strain>
    </source>
</reference>
<feature type="domain" description="GH16" evidence="4">
    <location>
        <begin position="217"/>
        <end position="575"/>
    </location>
</feature>
<organism evidence="5">
    <name type="scientific">Melanopsichium pennsylvanicum 4</name>
    <dbReference type="NCBI Taxonomy" id="1398559"/>
    <lineage>
        <taxon>Eukaryota</taxon>
        <taxon>Fungi</taxon>
        <taxon>Dikarya</taxon>
        <taxon>Basidiomycota</taxon>
        <taxon>Ustilaginomycotina</taxon>
        <taxon>Ustilaginomycetes</taxon>
        <taxon>Ustilaginales</taxon>
        <taxon>Ustilaginaceae</taxon>
        <taxon>Melanopsichium</taxon>
    </lineage>
</organism>
<sequence length="575" mass="65115">MVGKARKPMTSTLNIHDINSEADHKGAEDHLEHVHEMPSINSVISQASQDGCDLTPPLSPSHSISARACANTSVRKTKTRPPPLAQVGLASSSTRSWSYGVASPRTPVSNYLEAERNRFYNSYPSIPTTPYSLYSKRASTPEAGMYQASINTSLTNVALKRRKPSSARRGPIIQIQEKPEKPWLQDKKRQRMHQYAKWTFLAAAATGVVGAVLLMYFSWAAVPRDKYCLVLEEHFDGPELDKSIWFHEQETGGYGNNQFEWTTDSTNNTFVEDGHLYIVPTLTADHVGDEAVLNGYTLNLTESGLCTAKVKTNSSCAVISNSTTGVILPPVQSARIMTNLSRTIKYGRVEVRARMPTGDWLWPAIWMLPKDSVYGDWPRSGEIDIVETKGNKPRFRGDDASNNMHSTLHFGPVWLFDGFGFATKIRKLWHKYYNEEFHTFGLEWTEDKIFTWERSPVWRNMQVDMKPGGFWKLGRFPQSMTNGTLLDDPWAGRPDPYARSAPFDQEFYLIMNVAVGGTNGFFKDSQGDNKPWSNDAENARAQFWTSRNQWLPTWPEDPRQRGMAIDYVKMWQKCS</sequence>
<dbReference type="FunFam" id="2.60.120.200:FF:000178">
    <property type="entry name" value="Glycoside hydrolase family 16 protein"/>
    <property type="match status" value="1"/>
</dbReference>
<evidence type="ECO:0000259" key="4">
    <source>
        <dbReference type="PROSITE" id="PS51762"/>
    </source>
</evidence>
<proteinExistence type="inferred from homology"/>
<dbReference type="PROSITE" id="PS51762">
    <property type="entry name" value="GH16_2"/>
    <property type="match status" value="1"/>
</dbReference>
<dbReference type="InterPro" id="IPR013320">
    <property type="entry name" value="ConA-like_dom_sf"/>
</dbReference>
<keyword evidence="3" id="KW-0812">Transmembrane</keyword>
<feature type="region of interest" description="Disordered" evidence="2">
    <location>
        <begin position="46"/>
        <end position="90"/>
    </location>
</feature>
<evidence type="ECO:0000256" key="1">
    <source>
        <dbReference type="ARBA" id="ARBA00006865"/>
    </source>
</evidence>
<evidence type="ECO:0000256" key="2">
    <source>
        <dbReference type="SAM" id="MobiDB-lite"/>
    </source>
</evidence>
<dbReference type="Gene3D" id="2.60.120.200">
    <property type="match status" value="1"/>
</dbReference>
<feature type="region of interest" description="Disordered" evidence="2">
    <location>
        <begin position="1"/>
        <end position="20"/>
    </location>
</feature>
<keyword evidence="3" id="KW-1133">Transmembrane helix</keyword>
<protein>
    <submittedName>
        <fullName evidence="5">Related to beta-1,3-glucan binding protein</fullName>
    </submittedName>
</protein>
<dbReference type="PANTHER" id="PTHR10963:SF55">
    <property type="entry name" value="GLYCOSIDE HYDROLASE FAMILY 16 PROTEIN"/>
    <property type="match status" value="1"/>
</dbReference>
<comment type="similarity">
    <text evidence="1">Belongs to the glycosyl hydrolase 16 family.</text>
</comment>
<dbReference type="PANTHER" id="PTHR10963">
    <property type="entry name" value="GLYCOSYL HYDROLASE-RELATED"/>
    <property type="match status" value="1"/>
</dbReference>
<evidence type="ECO:0000256" key="3">
    <source>
        <dbReference type="SAM" id="Phobius"/>
    </source>
</evidence>
<dbReference type="GO" id="GO:0005975">
    <property type="term" value="P:carbohydrate metabolic process"/>
    <property type="evidence" value="ECO:0007669"/>
    <property type="project" value="InterPro"/>
</dbReference>
<dbReference type="EMBL" id="HG529711">
    <property type="protein sequence ID" value="CDI56972.1"/>
    <property type="molecule type" value="Genomic_DNA"/>
</dbReference>
<dbReference type="SUPFAM" id="SSF49899">
    <property type="entry name" value="Concanavalin A-like lectins/glucanases"/>
    <property type="match status" value="1"/>
</dbReference>
<dbReference type="InterPro" id="IPR000757">
    <property type="entry name" value="Beta-glucanase-like"/>
</dbReference>
<dbReference type="GO" id="GO:0004553">
    <property type="term" value="F:hydrolase activity, hydrolyzing O-glycosyl compounds"/>
    <property type="evidence" value="ECO:0007669"/>
    <property type="project" value="InterPro"/>
</dbReference>
<accession>A0A077RCB1</accession>
<dbReference type="AlphaFoldDB" id="A0A077RCB1"/>
<evidence type="ECO:0000313" key="5">
    <source>
        <dbReference type="EMBL" id="CDI56972.1"/>
    </source>
</evidence>
<feature type="transmembrane region" description="Helical" evidence="3">
    <location>
        <begin position="198"/>
        <end position="219"/>
    </location>
</feature>
<dbReference type="Pfam" id="PF00722">
    <property type="entry name" value="Glyco_hydro_16"/>
    <property type="match status" value="1"/>
</dbReference>
<feature type="compositionally biased region" description="Polar residues" evidence="2">
    <location>
        <begin position="60"/>
        <end position="74"/>
    </location>
</feature>
<name>A0A077RCB1_9BASI</name>
<keyword evidence="3" id="KW-0472">Membrane</keyword>
<dbReference type="InterPro" id="IPR050546">
    <property type="entry name" value="Glycosyl_Hydrlase_16"/>
</dbReference>